<sequence>MADNDLTARQKEVLFLMCKCLKEKPSTFVDMDKFTELGGFENVGSAGGFLRKVLKKVTESVGSAGEGDAEKTKAGGKKKGRKVTTNEDDDEEAPAPKKKKAAAPKKGKNSKAAAGDGDGDEAVEVKDEEGEEE</sequence>
<dbReference type="InParanoid" id="A0A1V8TEH1"/>
<evidence type="ECO:0000256" key="1">
    <source>
        <dbReference type="SAM" id="MobiDB-lite"/>
    </source>
</evidence>
<feature type="region of interest" description="Disordered" evidence="1">
    <location>
        <begin position="59"/>
        <end position="133"/>
    </location>
</feature>
<feature type="compositionally biased region" description="Basic residues" evidence="1">
    <location>
        <begin position="96"/>
        <end position="109"/>
    </location>
</feature>
<accession>A0A1V8TEH1</accession>
<gene>
    <name evidence="2" type="ORF">B0A48_05040</name>
</gene>
<evidence type="ECO:0000313" key="3">
    <source>
        <dbReference type="Proteomes" id="UP000192596"/>
    </source>
</evidence>
<dbReference type="AlphaFoldDB" id="A0A1V8TEH1"/>
<name>A0A1V8TEH1_9PEZI</name>
<keyword evidence="3" id="KW-1185">Reference proteome</keyword>
<protein>
    <submittedName>
        <fullName evidence="2">Uncharacterized protein</fullName>
    </submittedName>
</protein>
<dbReference type="Proteomes" id="UP000192596">
    <property type="component" value="Unassembled WGS sequence"/>
</dbReference>
<feature type="compositionally biased region" description="Acidic residues" evidence="1">
    <location>
        <begin position="117"/>
        <end position="133"/>
    </location>
</feature>
<proteinExistence type="predicted"/>
<dbReference type="EMBL" id="NAJO01000010">
    <property type="protein sequence ID" value="OQO09638.1"/>
    <property type="molecule type" value="Genomic_DNA"/>
</dbReference>
<comment type="caution">
    <text evidence="2">The sequence shown here is derived from an EMBL/GenBank/DDBJ whole genome shotgun (WGS) entry which is preliminary data.</text>
</comment>
<evidence type="ECO:0000313" key="2">
    <source>
        <dbReference type="EMBL" id="OQO09638.1"/>
    </source>
</evidence>
<organism evidence="2 3">
    <name type="scientific">Cryoendolithus antarcticus</name>
    <dbReference type="NCBI Taxonomy" id="1507870"/>
    <lineage>
        <taxon>Eukaryota</taxon>
        <taxon>Fungi</taxon>
        <taxon>Dikarya</taxon>
        <taxon>Ascomycota</taxon>
        <taxon>Pezizomycotina</taxon>
        <taxon>Dothideomycetes</taxon>
        <taxon>Dothideomycetidae</taxon>
        <taxon>Cladosporiales</taxon>
        <taxon>Cladosporiaceae</taxon>
        <taxon>Cryoendolithus</taxon>
    </lineage>
</organism>
<reference evidence="3" key="1">
    <citation type="submission" date="2017-03" db="EMBL/GenBank/DDBJ databases">
        <title>Genomes of endolithic fungi from Antarctica.</title>
        <authorList>
            <person name="Coleine C."/>
            <person name="Masonjones S."/>
            <person name="Stajich J.E."/>
        </authorList>
    </citation>
    <scope>NUCLEOTIDE SEQUENCE [LARGE SCALE GENOMIC DNA]</scope>
    <source>
        <strain evidence="3">CCFEE 5527</strain>
    </source>
</reference>